<dbReference type="PANTHER" id="PTHR19384:SF17">
    <property type="entry name" value="NADPH--CYTOCHROME P450 REDUCTASE"/>
    <property type="match status" value="1"/>
</dbReference>
<dbReference type="RefSeq" id="WP_330129713.1">
    <property type="nucleotide sequence ID" value="NZ_JAUHLI010000015.1"/>
</dbReference>
<dbReference type="SUPFAM" id="SSF52343">
    <property type="entry name" value="Ferredoxin reductase-like, C-terminal NADP-linked domain"/>
    <property type="match status" value="1"/>
</dbReference>
<dbReference type="Proteomes" id="UP001336314">
    <property type="component" value="Unassembled WGS sequence"/>
</dbReference>
<name>A0ABU7J8D4_9GAMM</name>
<dbReference type="Pfam" id="PF00258">
    <property type="entry name" value="Flavodoxin_1"/>
    <property type="match status" value="1"/>
</dbReference>
<proteinExistence type="predicted"/>
<dbReference type="PROSITE" id="PS51384">
    <property type="entry name" value="FAD_FR"/>
    <property type="match status" value="1"/>
</dbReference>
<feature type="transmembrane region" description="Helical" evidence="5">
    <location>
        <begin position="12"/>
        <end position="29"/>
    </location>
</feature>
<dbReference type="InterPro" id="IPR039261">
    <property type="entry name" value="FNR_nucleotide-bd"/>
</dbReference>
<evidence type="ECO:0000259" key="7">
    <source>
        <dbReference type="PROSITE" id="PS51384"/>
    </source>
</evidence>
<evidence type="ECO:0000256" key="2">
    <source>
        <dbReference type="ARBA" id="ARBA00022643"/>
    </source>
</evidence>
<dbReference type="InterPro" id="IPR001709">
    <property type="entry name" value="Flavoprot_Pyr_Nucl_cyt_Rdtase"/>
</dbReference>
<dbReference type="SUPFAM" id="SSF63380">
    <property type="entry name" value="Riboflavin synthase domain-like"/>
    <property type="match status" value="1"/>
</dbReference>
<keyword evidence="9" id="KW-1185">Reference proteome</keyword>
<dbReference type="Pfam" id="PF00175">
    <property type="entry name" value="NAD_binding_1"/>
    <property type="match status" value="1"/>
</dbReference>
<protein>
    <recommendedName>
        <fullName evidence="4">NADPH--hemoprotein reductase</fullName>
        <ecNumber evidence="4">1.6.2.4</ecNumber>
    </recommendedName>
</protein>
<sequence>MLSLSLPFLQETLYIAAIFFLGWILAGTQARASGCLVSAAWFERVSLLAFIALLALLWLSPHPFNLQFMLLWCLSTQLLLLGWRSTELWYQRRFSDKQHQQQPEWLVGYASQSGTAEQLAHRSTKQLQMAGKKVQMLPLNALAETPLQHFEQALFIVSTYGEGEAPDNGQHFLRWALQQQPDLSRLKFAVLALGDRSYQHFCAFGHWLHDWLMQQRASAIHPLVPWDQGQRDNSPWQQWQQLLQKLGAGQAEPTDEQPWLKVPLQSRYCVNPGSQGNPCFVVKLPRQAGMRWQAGDLLEVQPEHSRCTVALWLTEHQVFGCQTVRFHQQQIPLCRALAQIVLPQQGPSATENLEQWLQQQPLLPLRSYSIASIADEDQLTLLVRQVKTAQGLGLGSGWLTSYVLEGQPIQCRIRSHPSFHLPDDDRPMIFICNGTGIAGIRSLLAERVRRGHNQNWLLFGERQQGVDNFFTKDLQLWQQLGFLPELDRVFSRDGAPVRYVQQRLVERIDLLTAWLEQGAAIYLCGSLQGMGEAVDQLLQTELGATQLQALQQQGRYRRDLY</sequence>
<dbReference type="InterPro" id="IPR001433">
    <property type="entry name" value="OxRdtase_FAD/NAD-bd"/>
</dbReference>
<accession>A0ABU7J8D4</accession>
<feature type="domain" description="FAD-binding FR-type" evidence="7">
    <location>
        <begin position="257"/>
        <end position="422"/>
    </location>
</feature>
<feature type="transmembrane region" description="Helical" evidence="5">
    <location>
        <begin position="41"/>
        <end position="60"/>
    </location>
</feature>
<dbReference type="InterPro" id="IPR017938">
    <property type="entry name" value="Riboflavin_synthase-like_b-brl"/>
</dbReference>
<evidence type="ECO:0000256" key="5">
    <source>
        <dbReference type="SAM" id="Phobius"/>
    </source>
</evidence>
<gene>
    <name evidence="8" type="ORF">QWY20_14460</name>
</gene>
<dbReference type="Gene3D" id="3.40.50.360">
    <property type="match status" value="1"/>
</dbReference>
<dbReference type="PANTHER" id="PTHR19384">
    <property type="entry name" value="NITRIC OXIDE SYNTHASE-RELATED"/>
    <property type="match status" value="1"/>
</dbReference>
<dbReference type="EMBL" id="JAUHLI010000015">
    <property type="protein sequence ID" value="MEE2002659.1"/>
    <property type="molecule type" value="Genomic_DNA"/>
</dbReference>
<dbReference type="CDD" id="cd06200">
    <property type="entry name" value="SiR_like1"/>
    <property type="match status" value="1"/>
</dbReference>
<keyword evidence="5" id="KW-0812">Transmembrane</keyword>
<dbReference type="InterPro" id="IPR001094">
    <property type="entry name" value="Flavdoxin-like"/>
</dbReference>
<dbReference type="Gene3D" id="3.40.50.80">
    <property type="entry name" value="Nucleotide-binding domain of ferredoxin-NADP reductase (FNR) module"/>
    <property type="match status" value="1"/>
</dbReference>
<dbReference type="InterPro" id="IPR017927">
    <property type="entry name" value="FAD-bd_FR_type"/>
</dbReference>
<keyword evidence="5" id="KW-1133">Transmembrane helix</keyword>
<comment type="caution">
    <text evidence="8">The sequence shown here is derived from an EMBL/GenBank/DDBJ whole genome shotgun (WGS) entry which is preliminary data.</text>
</comment>
<feature type="domain" description="Flavodoxin-like" evidence="6">
    <location>
        <begin position="105"/>
        <end position="244"/>
    </location>
</feature>
<keyword evidence="3" id="KW-0813">Transport</keyword>
<evidence type="ECO:0000256" key="3">
    <source>
        <dbReference type="ARBA" id="ARBA00022982"/>
    </source>
</evidence>
<dbReference type="PRINTS" id="PR00369">
    <property type="entry name" value="FLAVODOXIN"/>
</dbReference>
<evidence type="ECO:0000313" key="8">
    <source>
        <dbReference type="EMBL" id="MEE2002659.1"/>
    </source>
</evidence>
<evidence type="ECO:0000256" key="4">
    <source>
        <dbReference type="ARBA" id="ARBA00023797"/>
    </source>
</evidence>
<evidence type="ECO:0000259" key="6">
    <source>
        <dbReference type="PROSITE" id="PS50902"/>
    </source>
</evidence>
<evidence type="ECO:0000256" key="1">
    <source>
        <dbReference type="ARBA" id="ARBA00022630"/>
    </source>
</evidence>
<organism evidence="8 9">
    <name type="scientific">Alkalimonas cellulosilytica</name>
    <dbReference type="NCBI Taxonomy" id="3058395"/>
    <lineage>
        <taxon>Bacteria</taxon>
        <taxon>Pseudomonadati</taxon>
        <taxon>Pseudomonadota</taxon>
        <taxon>Gammaproteobacteria</taxon>
        <taxon>Alkalimonas</taxon>
    </lineage>
</organism>
<dbReference type="InterPro" id="IPR008254">
    <property type="entry name" value="Flavodoxin/NO_synth"/>
</dbReference>
<evidence type="ECO:0000313" key="9">
    <source>
        <dbReference type="Proteomes" id="UP001336314"/>
    </source>
</evidence>
<keyword evidence="5" id="KW-0472">Membrane</keyword>
<dbReference type="PROSITE" id="PS50902">
    <property type="entry name" value="FLAVODOXIN_LIKE"/>
    <property type="match status" value="1"/>
</dbReference>
<dbReference type="SUPFAM" id="SSF52218">
    <property type="entry name" value="Flavoproteins"/>
    <property type="match status" value="1"/>
</dbReference>
<keyword evidence="3" id="KW-0249">Electron transport</keyword>
<dbReference type="PRINTS" id="PR00371">
    <property type="entry name" value="FPNCR"/>
</dbReference>
<dbReference type="EC" id="1.6.2.4" evidence="4"/>
<reference evidence="8 9" key="1">
    <citation type="submission" date="2023-07" db="EMBL/GenBank/DDBJ databases">
        <title>Alkalimonas sp., MEB108 novel, alkaliphilic bacterium isolated from Lonar Lake, India.</title>
        <authorList>
            <person name="Joshi A."/>
            <person name="Thite S."/>
        </authorList>
    </citation>
    <scope>NUCLEOTIDE SEQUENCE [LARGE SCALE GENOMIC DNA]</scope>
    <source>
        <strain evidence="8 9">MEB108</strain>
    </source>
</reference>
<dbReference type="InterPro" id="IPR029039">
    <property type="entry name" value="Flavoprotein-like_sf"/>
</dbReference>
<keyword evidence="1" id="KW-0285">Flavoprotein</keyword>
<keyword evidence="2" id="KW-0288">FMN</keyword>